<dbReference type="PANTHER" id="PTHR43265">
    <property type="entry name" value="ESTERASE ESTD"/>
    <property type="match status" value="1"/>
</dbReference>
<dbReference type="Gene3D" id="3.40.50.1820">
    <property type="entry name" value="alpha/beta hydrolase"/>
    <property type="match status" value="1"/>
</dbReference>
<dbReference type="EMBL" id="JBHULN010000001">
    <property type="protein sequence ID" value="MFD2569275.1"/>
    <property type="molecule type" value="Genomic_DNA"/>
</dbReference>
<evidence type="ECO:0000256" key="1">
    <source>
        <dbReference type="SAM" id="SignalP"/>
    </source>
</evidence>
<evidence type="ECO:0000259" key="2">
    <source>
        <dbReference type="Pfam" id="PF02129"/>
    </source>
</evidence>
<comment type="caution">
    <text evidence="3">The sequence shown here is derived from an EMBL/GenBank/DDBJ whole genome shotgun (WGS) entry which is preliminary data.</text>
</comment>
<sequence>MKKIAVAFTAFFLMMGFAAQAQIDTTVRRVLIPNGDVVLDGLLILPRKQTMPAPALIWVGGSGDWEMISNYKNEPDILYRYYLEHELLAKGYAILYMNKRGKGRSTGNWQKAGFQDWAANANAAFRYLASLPQINANQIGMVGHSQGGCIVQLAATQNPNVAFTVSLCGATVDVYTQTMQTYQRQYECEGLQGNRLTRKLRWKKRELALGTVVGRVFNGGEAGQWARIRHYNHDAVLKKVEVPSLMVFAELDAYVWSEANLTHLRSLFPEGVPTRMQTYMLPQGEHILHIVPNGFVLAWDELKDSTKHSYSEALRGYLVNWITAVSAQPTTAKQ</sequence>
<keyword evidence="4" id="KW-1185">Reference proteome</keyword>
<dbReference type="InterPro" id="IPR000383">
    <property type="entry name" value="Xaa-Pro-like_dom"/>
</dbReference>
<dbReference type="SUPFAM" id="SSF53474">
    <property type="entry name" value="alpha/beta-Hydrolases"/>
    <property type="match status" value="1"/>
</dbReference>
<feature type="chain" id="PRO_5045183188" evidence="1">
    <location>
        <begin position="22"/>
        <end position="334"/>
    </location>
</feature>
<protein>
    <submittedName>
        <fullName evidence="3">Alpha/beta fold hydrolase</fullName>
    </submittedName>
</protein>
<reference evidence="4" key="1">
    <citation type="journal article" date="2019" name="Int. J. Syst. Evol. Microbiol.">
        <title>The Global Catalogue of Microorganisms (GCM) 10K type strain sequencing project: providing services to taxonomists for standard genome sequencing and annotation.</title>
        <authorList>
            <consortium name="The Broad Institute Genomics Platform"/>
            <consortium name="The Broad Institute Genome Sequencing Center for Infectious Disease"/>
            <person name="Wu L."/>
            <person name="Ma J."/>
        </authorList>
    </citation>
    <scope>NUCLEOTIDE SEQUENCE [LARGE SCALE GENOMIC DNA]</scope>
    <source>
        <strain evidence="4">KCTC 42805</strain>
    </source>
</reference>
<gene>
    <name evidence="3" type="ORF">ACFSUS_01435</name>
</gene>
<dbReference type="InterPro" id="IPR029058">
    <property type="entry name" value="AB_hydrolase_fold"/>
</dbReference>
<dbReference type="Proteomes" id="UP001597469">
    <property type="component" value="Unassembled WGS sequence"/>
</dbReference>
<feature type="domain" description="Xaa-Pro dipeptidyl-peptidase-like" evidence="2">
    <location>
        <begin position="80"/>
        <end position="182"/>
    </location>
</feature>
<keyword evidence="3" id="KW-0378">Hydrolase</keyword>
<feature type="signal peptide" evidence="1">
    <location>
        <begin position="1"/>
        <end position="21"/>
    </location>
</feature>
<dbReference type="InterPro" id="IPR053145">
    <property type="entry name" value="AB_hydrolase_Est10"/>
</dbReference>
<keyword evidence="1" id="KW-0732">Signal</keyword>
<dbReference type="GO" id="GO:0016787">
    <property type="term" value="F:hydrolase activity"/>
    <property type="evidence" value="ECO:0007669"/>
    <property type="project" value="UniProtKB-KW"/>
</dbReference>
<accession>A0ABW5LX90</accession>
<dbReference type="PANTHER" id="PTHR43265:SF1">
    <property type="entry name" value="ESTERASE ESTD"/>
    <property type="match status" value="1"/>
</dbReference>
<dbReference type="RefSeq" id="WP_381518048.1">
    <property type="nucleotide sequence ID" value="NZ_JBHULN010000001.1"/>
</dbReference>
<name>A0ABW5LX90_9BACT</name>
<evidence type="ECO:0000313" key="3">
    <source>
        <dbReference type="EMBL" id="MFD2569275.1"/>
    </source>
</evidence>
<organism evidence="3 4">
    <name type="scientific">Spirosoma soli</name>
    <dbReference type="NCBI Taxonomy" id="1770529"/>
    <lineage>
        <taxon>Bacteria</taxon>
        <taxon>Pseudomonadati</taxon>
        <taxon>Bacteroidota</taxon>
        <taxon>Cytophagia</taxon>
        <taxon>Cytophagales</taxon>
        <taxon>Cytophagaceae</taxon>
        <taxon>Spirosoma</taxon>
    </lineage>
</organism>
<evidence type="ECO:0000313" key="4">
    <source>
        <dbReference type="Proteomes" id="UP001597469"/>
    </source>
</evidence>
<proteinExistence type="predicted"/>
<dbReference type="Pfam" id="PF02129">
    <property type="entry name" value="Peptidase_S15"/>
    <property type="match status" value="1"/>
</dbReference>